<evidence type="ECO:0000313" key="2">
    <source>
        <dbReference type="EMBL" id="SFC96513.1"/>
    </source>
</evidence>
<dbReference type="EMBL" id="FOMG01000015">
    <property type="protein sequence ID" value="SFC96513.1"/>
    <property type="molecule type" value="Genomic_DNA"/>
</dbReference>
<keyword evidence="3" id="KW-1185">Reference proteome</keyword>
<dbReference type="Proteomes" id="UP000199263">
    <property type="component" value="Unassembled WGS sequence"/>
</dbReference>
<dbReference type="RefSeq" id="WP_090091611.1">
    <property type="nucleotide sequence ID" value="NZ_FOMG01000015.1"/>
</dbReference>
<keyword evidence="1" id="KW-1133">Transmembrane helix</keyword>
<name>A0A1I1NP29_9CLOT</name>
<dbReference type="AlphaFoldDB" id="A0A1I1NP29"/>
<dbReference type="OrthoDB" id="1927629at2"/>
<reference evidence="2 3" key="1">
    <citation type="submission" date="2016-10" db="EMBL/GenBank/DDBJ databases">
        <authorList>
            <person name="de Groot N.N."/>
        </authorList>
    </citation>
    <scope>NUCLEOTIDE SEQUENCE [LARGE SCALE GENOMIC DNA]</scope>
    <source>
        <strain evidence="2 3">DSM 12992</strain>
    </source>
</reference>
<protein>
    <submittedName>
        <fullName evidence="2">Uncharacterized protein</fullName>
    </submittedName>
</protein>
<feature type="transmembrane region" description="Helical" evidence="1">
    <location>
        <begin position="7"/>
        <end position="27"/>
    </location>
</feature>
<evidence type="ECO:0000313" key="3">
    <source>
        <dbReference type="Proteomes" id="UP000199263"/>
    </source>
</evidence>
<accession>A0A1I1NP29</accession>
<keyword evidence="1" id="KW-0812">Transmembrane</keyword>
<gene>
    <name evidence="2" type="ORF">SAMN05421842_11536</name>
</gene>
<proteinExistence type="predicted"/>
<organism evidence="2 3">
    <name type="scientific">Clostridium uliginosum</name>
    <dbReference type="NCBI Taxonomy" id="119641"/>
    <lineage>
        <taxon>Bacteria</taxon>
        <taxon>Bacillati</taxon>
        <taxon>Bacillota</taxon>
        <taxon>Clostridia</taxon>
        <taxon>Eubacteriales</taxon>
        <taxon>Clostridiaceae</taxon>
        <taxon>Clostridium</taxon>
    </lineage>
</organism>
<keyword evidence="1" id="KW-0472">Membrane</keyword>
<sequence>MNKRNKGIITIIFIIVALFQSMVIFYIKSNEKLIKSTLPLKVTYSKNHKTLEDFNKKLQTLDNCYIVGAKEVDDKWYIKINIQGNKDILLEKLSYLSEYDINDYKFEHNKDKSSLTIELSDKDLEV</sequence>
<evidence type="ECO:0000256" key="1">
    <source>
        <dbReference type="SAM" id="Phobius"/>
    </source>
</evidence>
<dbReference type="STRING" id="119641.SAMN05421842_11536"/>